<dbReference type="EMBL" id="JAIWYP010000001">
    <property type="protein sequence ID" value="KAH3895840.1"/>
    <property type="molecule type" value="Genomic_DNA"/>
</dbReference>
<gene>
    <name evidence="1" type="ORF">DPMN_002465</name>
    <name evidence="2" type="ORF">DPMN_020007</name>
</gene>
<organism evidence="2 3">
    <name type="scientific">Dreissena polymorpha</name>
    <name type="common">Zebra mussel</name>
    <name type="synonym">Mytilus polymorpha</name>
    <dbReference type="NCBI Taxonomy" id="45954"/>
    <lineage>
        <taxon>Eukaryota</taxon>
        <taxon>Metazoa</taxon>
        <taxon>Spiralia</taxon>
        <taxon>Lophotrochozoa</taxon>
        <taxon>Mollusca</taxon>
        <taxon>Bivalvia</taxon>
        <taxon>Autobranchia</taxon>
        <taxon>Heteroconchia</taxon>
        <taxon>Euheterodonta</taxon>
        <taxon>Imparidentia</taxon>
        <taxon>Neoheterodontei</taxon>
        <taxon>Myida</taxon>
        <taxon>Dreissenoidea</taxon>
        <taxon>Dreissenidae</taxon>
        <taxon>Dreissena</taxon>
    </lineage>
</organism>
<evidence type="ECO:0000313" key="2">
    <source>
        <dbReference type="EMBL" id="KAH3895840.1"/>
    </source>
</evidence>
<reference evidence="2" key="1">
    <citation type="journal article" date="2019" name="bioRxiv">
        <title>The Genome of the Zebra Mussel, Dreissena polymorpha: A Resource for Invasive Species Research.</title>
        <authorList>
            <person name="McCartney M.A."/>
            <person name="Auch B."/>
            <person name="Kono T."/>
            <person name="Mallez S."/>
            <person name="Zhang Y."/>
            <person name="Obille A."/>
            <person name="Becker A."/>
            <person name="Abrahante J.E."/>
            <person name="Garbe J."/>
            <person name="Badalamenti J.P."/>
            <person name="Herman A."/>
            <person name="Mangelson H."/>
            <person name="Liachko I."/>
            <person name="Sullivan S."/>
            <person name="Sone E.D."/>
            <person name="Koren S."/>
            <person name="Silverstein K.A.T."/>
            <person name="Beckman K.B."/>
            <person name="Gohl D.M."/>
        </authorList>
    </citation>
    <scope>NUCLEOTIDE SEQUENCE</scope>
    <source>
        <strain evidence="2">Duluth1</strain>
        <tissue evidence="2">Whole animal</tissue>
    </source>
</reference>
<name>A0A9D4NK94_DREPO</name>
<reference evidence="2" key="2">
    <citation type="submission" date="2020-11" db="EMBL/GenBank/DDBJ databases">
        <authorList>
            <person name="McCartney M.A."/>
            <person name="Auch B."/>
            <person name="Kono T."/>
            <person name="Mallez S."/>
            <person name="Becker A."/>
            <person name="Gohl D.M."/>
            <person name="Silverstein K.A.T."/>
            <person name="Koren S."/>
            <person name="Bechman K.B."/>
            <person name="Herman A."/>
            <person name="Abrahante J.E."/>
            <person name="Garbe J."/>
        </authorList>
    </citation>
    <scope>NUCLEOTIDE SEQUENCE</scope>
    <source>
        <strain evidence="2">Duluth1</strain>
        <tissue evidence="2">Whole animal</tissue>
    </source>
</reference>
<sequence length="53" mass="5738">MMRIDSASCLGRQMRSFAAKCDMPPHTEVASTTDAASTRFALLPQIAKYVCSA</sequence>
<protein>
    <submittedName>
        <fullName evidence="2">Uncharacterized protein</fullName>
    </submittedName>
</protein>
<evidence type="ECO:0000313" key="3">
    <source>
        <dbReference type="Proteomes" id="UP000828390"/>
    </source>
</evidence>
<dbReference type="Proteomes" id="UP000828390">
    <property type="component" value="Unassembled WGS sequence"/>
</dbReference>
<comment type="caution">
    <text evidence="2">The sequence shown here is derived from an EMBL/GenBank/DDBJ whole genome shotgun (WGS) entry which is preliminary data.</text>
</comment>
<accession>A0A9D4NK94</accession>
<proteinExistence type="predicted"/>
<evidence type="ECO:0000313" key="1">
    <source>
        <dbReference type="EMBL" id="KAH3878568.1"/>
    </source>
</evidence>
<dbReference type="EMBL" id="JAIWYP010000001">
    <property type="protein sequence ID" value="KAH3878568.1"/>
    <property type="molecule type" value="Genomic_DNA"/>
</dbReference>
<keyword evidence="3" id="KW-1185">Reference proteome</keyword>
<dbReference type="AlphaFoldDB" id="A0A9D4NK94"/>